<dbReference type="AlphaFoldDB" id="A0A6I9X2Z9"/>
<dbReference type="GO" id="GO:0003682">
    <property type="term" value="F:chromatin binding"/>
    <property type="evidence" value="ECO:0007669"/>
    <property type="project" value="TreeGrafter"/>
</dbReference>
<keyword evidence="3" id="KW-1185">Reference proteome</keyword>
<reference evidence="4" key="1">
    <citation type="submission" date="2025-08" db="UniProtKB">
        <authorList>
            <consortium name="RefSeq"/>
        </authorList>
    </citation>
    <scope>IDENTIFICATION</scope>
</reference>
<evidence type="ECO:0000313" key="3">
    <source>
        <dbReference type="Proteomes" id="UP000504617"/>
    </source>
</evidence>
<protein>
    <submittedName>
        <fullName evidence="4">UPF0544 protein C5orf45 homolog</fullName>
    </submittedName>
</protein>
<accession>A0A6I9X2Z9</accession>
<proteinExistence type="predicted"/>
<name>A0A6I9X2Z9_9SAUR</name>
<dbReference type="PANTHER" id="PTHR15863">
    <property type="entry name" value="MRN COMPLEX-INTERACTING PROTEIN"/>
    <property type="match status" value="1"/>
</dbReference>
<gene>
    <name evidence="4" type="primary">LOC106538651</name>
</gene>
<evidence type="ECO:0000313" key="4">
    <source>
        <dbReference type="RefSeq" id="XP_013908691.1"/>
    </source>
</evidence>
<dbReference type="Pfam" id="PF15749">
    <property type="entry name" value="MRNIP"/>
    <property type="match status" value="1"/>
</dbReference>
<dbReference type="InterPro" id="IPR049472">
    <property type="entry name" value="MRNIP_N"/>
</dbReference>
<dbReference type="InterPro" id="IPR032739">
    <property type="entry name" value="MRNIP"/>
</dbReference>
<feature type="compositionally biased region" description="Basic and acidic residues" evidence="1">
    <location>
        <begin position="164"/>
        <end position="179"/>
    </location>
</feature>
<evidence type="ECO:0000259" key="2">
    <source>
        <dbReference type="Pfam" id="PF15749"/>
    </source>
</evidence>
<dbReference type="CTD" id="51149"/>
<dbReference type="PANTHER" id="PTHR15863:SF2">
    <property type="entry name" value="MRN COMPLEX-INTERACTING PROTEIN"/>
    <property type="match status" value="1"/>
</dbReference>
<evidence type="ECO:0000256" key="1">
    <source>
        <dbReference type="SAM" id="MobiDB-lite"/>
    </source>
</evidence>
<feature type="region of interest" description="Disordered" evidence="1">
    <location>
        <begin position="155"/>
        <end position="187"/>
    </location>
</feature>
<organism evidence="3 4">
    <name type="scientific">Thamnophis sirtalis</name>
    <dbReference type="NCBI Taxonomy" id="35019"/>
    <lineage>
        <taxon>Eukaryota</taxon>
        <taxon>Metazoa</taxon>
        <taxon>Chordata</taxon>
        <taxon>Craniata</taxon>
        <taxon>Vertebrata</taxon>
        <taxon>Euteleostomi</taxon>
        <taxon>Lepidosauria</taxon>
        <taxon>Squamata</taxon>
        <taxon>Bifurcata</taxon>
        <taxon>Unidentata</taxon>
        <taxon>Episquamata</taxon>
        <taxon>Toxicofera</taxon>
        <taxon>Serpentes</taxon>
        <taxon>Colubroidea</taxon>
        <taxon>Colubridae</taxon>
        <taxon>Natricinae</taxon>
        <taxon>Thamnophis</taxon>
    </lineage>
</organism>
<dbReference type="GO" id="GO:0007095">
    <property type="term" value="P:mitotic G2 DNA damage checkpoint signaling"/>
    <property type="evidence" value="ECO:0007669"/>
    <property type="project" value="TreeGrafter"/>
</dbReference>
<sequence>MAQQFQVLRCCSCNIFQVHQVKKGKKWNCKICDEKQSILKVFGQGSGVDCRRHVQKLNLLQGEQDHTPVSKLGCKEESGPIVDENMAVNIKEKTDWEDRRHLAMVNVKSCKDDLCDSTIPVTEDHVLQRNNQQPESKVTGLSKWNKFLLSDKSYNIDKTGGRQRTSDKTHPAGTSDERASTSSAGCGNWHLKPQQNVLTYFERAKDSDHLGTSNKYSAGLATCQDKAQPAEFTTTSGSCTPVKSNLYGSLFYTGEDFDDDI</sequence>
<dbReference type="OrthoDB" id="5960226at2759"/>
<dbReference type="KEGG" id="tsr:106538651"/>
<dbReference type="GeneID" id="106538651"/>
<feature type="domain" description="MRN complex-interacting protein N-terminal" evidence="2">
    <location>
        <begin position="7"/>
        <end position="146"/>
    </location>
</feature>
<dbReference type="RefSeq" id="XP_013908691.1">
    <property type="nucleotide sequence ID" value="XM_014053216.1"/>
</dbReference>
<dbReference type="GO" id="GO:0005634">
    <property type="term" value="C:nucleus"/>
    <property type="evidence" value="ECO:0007669"/>
    <property type="project" value="TreeGrafter"/>
</dbReference>
<dbReference type="Proteomes" id="UP000504617">
    <property type="component" value="Unplaced"/>
</dbReference>